<gene>
    <name evidence="2" type="ORF">MECH1_V1_1433</name>
</gene>
<keyword evidence="3" id="KW-1185">Reference proteome</keyword>
<dbReference type="PANTHER" id="PTHR19879">
    <property type="entry name" value="TRANSCRIPTION INITIATION FACTOR TFIID"/>
    <property type="match status" value="1"/>
</dbReference>
<organism evidence="2 3">
    <name type="scientific">Candidatus Methylocalor cossyra</name>
    <dbReference type="NCBI Taxonomy" id="3108543"/>
    <lineage>
        <taxon>Bacteria</taxon>
        <taxon>Pseudomonadati</taxon>
        <taxon>Pseudomonadota</taxon>
        <taxon>Gammaproteobacteria</taxon>
        <taxon>Methylococcales</taxon>
        <taxon>Methylococcaceae</taxon>
        <taxon>Candidatus Methylocalor</taxon>
    </lineage>
</organism>
<feature type="region of interest" description="Disordered" evidence="1">
    <location>
        <begin position="384"/>
        <end position="403"/>
    </location>
</feature>
<protein>
    <submittedName>
        <fullName evidence="2">WD_REPEATS_REGION domain-containing protein</fullName>
    </submittedName>
</protein>
<dbReference type="InterPro" id="IPR001680">
    <property type="entry name" value="WD40_rpt"/>
</dbReference>
<dbReference type="SMART" id="SM00320">
    <property type="entry name" value="WD40"/>
    <property type="match status" value="2"/>
</dbReference>
<sequence length="403" mass="42984">MNALLSFIEKLLTVIFTLGFGALAVVILIRCHGGPEEDLGSWTHVQKQRSIEAYLEFLRRCQSCPHEQDAMVALDQLQRERGLVARLARDHLDDRASIAWPAFSPDGQVVLAAGGDRPGLWEADTGKPLPLGADAFQVQAGANIESLAYAEDGGRIAAGFSGWQGGAVQAWDRRSGESLGYFTLEDYDVKVVAFAPQGSAIGWLAQGPVGLWNPATGDLLRASHEGASDLAFLPADGGGGSMLTAAGRELWFWDPASLELVRQLRIGSDRALLGLSRDGRLVAYREGPVLELWDTQDGVLRATLDDHDGEVTAFCREAGKGRVVVGTQAGTLYLWDPGPPALLGRVPAHEGPVEQLACAAKGRVASISWDSAKIWDLEKLARASPRSPAGLKPGGPARASAPQ</sequence>
<reference evidence="2 3" key="1">
    <citation type="submission" date="2024-04" db="EMBL/GenBank/DDBJ databases">
        <authorList>
            <person name="Cremers G."/>
        </authorList>
    </citation>
    <scope>NUCLEOTIDE SEQUENCE [LARGE SCALE GENOMIC DNA]</scope>
    <source>
        <strain evidence="2">MeCH1-AG</strain>
    </source>
</reference>
<name>A0ABM9NHV3_9GAMM</name>
<evidence type="ECO:0000256" key="1">
    <source>
        <dbReference type="SAM" id="MobiDB-lite"/>
    </source>
</evidence>
<dbReference type="EMBL" id="OZ026884">
    <property type="protein sequence ID" value="CAL1240209.1"/>
    <property type="molecule type" value="Genomic_DNA"/>
</dbReference>
<proteinExistence type="predicted"/>
<dbReference type="Proteomes" id="UP001497493">
    <property type="component" value="Chromosome"/>
</dbReference>
<dbReference type="InterPro" id="IPR015943">
    <property type="entry name" value="WD40/YVTN_repeat-like_dom_sf"/>
</dbReference>
<dbReference type="Gene3D" id="2.130.10.10">
    <property type="entry name" value="YVTN repeat-like/Quinoprotein amine dehydrogenase"/>
    <property type="match status" value="2"/>
</dbReference>
<dbReference type="SUPFAM" id="SSF50998">
    <property type="entry name" value="Quinoprotein alcohol dehydrogenase-like"/>
    <property type="match status" value="1"/>
</dbReference>
<evidence type="ECO:0000313" key="2">
    <source>
        <dbReference type="EMBL" id="CAL1240209.1"/>
    </source>
</evidence>
<accession>A0ABM9NHV3</accession>
<dbReference type="InterPro" id="IPR011047">
    <property type="entry name" value="Quinoprotein_ADH-like_sf"/>
</dbReference>
<dbReference type="PANTHER" id="PTHR19879:SF9">
    <property type="entry name" value="TRANSCRIPTION INITIATION FACTOR TFIID SUBUNIT 5"/>
    <property type="match status" value="1"/>
</dbReference>
<evidence type="ECO:0000313" key="3">
    <source>
        <dbReference type="Proteomes" id="UP001497493"/>
    </source>
</evidence>
<dbReference type="RefSeq" id="WP_348759710.1">
    <property type="nucleotide sequence ID" value="NZ_OZ026884.1"/>
</dbReference>